<dbReference type="PROSITE" id="PS01208">
    <property type="entry name" value="VWFC_1"/>
    <property type="match status" value="2"/>
</dbReference>
<dbReference type="PROSITE" id="PS50184">
    <property type="entry name" value="VWFC_2"/>
    <property type="match status" value="2"/>
</dbReference>
<dbReference type="OrthoDB" id="5984007at2759"/>
<dbReference type="SMART" id="SM00214">
    <property type="entry name" value="VWC"/>
    <property type="match status" value="3"/>
</dbReference>
<dbReference type="SUPFAM" id="SSF57603">
    <property type="entry name" value="FnI-like domain"/>
    <property type="match status" value="2"/>
</dbReference>
<dbReference type="Pfam" id="PF00092">
    <property type="entry name" value="VWA"/>
    <property type="match status" value="1"/>
</dbReference>
<organism evidence="5 6">
    <name type="scientific">Branchiostoma lanceolatum</name>
    <name type="common">Common lancelet</name>
    <name type="synonym">Amphioxus lanceolatum</name>
    <dbReference type="NCBI Taxonomy" id="7740"/>
    <lineage>
        <taxon>Eukaryota</taxon>
        <taxon>Metazoa</taxon>
        <taxon>Chordata</taxon>
        <taxon>Cephalochordata</taxon>
        <taxon>Leptocardii</taxon>
        <taxon>Amphioxiformes</taxon>
        <taxon>Branchiostomatidae</taxon>
        <taxon>Branchiostoma</taxon>
    </lineage>
</organism>
<keyword evidence="6" id="KW-1185">Reference proteome</keyword>
<evidence type="ECO:0000259" key="4">
    <source>
        <dbReference type="PROSITE" id="PS50234"/>
    </source>
</evidence>
<dbReference type="PROSITE" id="PS50234">
    <property type="entry name" value="VWFA"/>
    <property type="match status" value="1"/>
</dbReference>
<dbReference type="SMART" id="SM00327">
    <property type="entry name" value="VWA"/>
    <property type="match status" value="1"/>
</dbReference>
<gene>
    <name evidence="5" type="primary">COL6A6</name>
    <name evidence="5" type="ORF">BLAG_LOCUS16915</name>
</gene>
<protein>
    <submittedName>
        <fullName evidence="5">COL6A6 protein</fullName>
    </submittedName>
</protein>
<dbReference type="InterPro" id="IPR001007">
    <property type="entry name" value="VWF_dom"/>
</dbReference>
<name>A0A8J9ZQ66_BRALA</name>
<evidence type="ECO:0000313" key="5">
    <source>
        <dbReference type="EMBL" id="CAH1261512.1"/>
    </source>
</evidence>
<dbReference type="Proteomes" id="UP000838412">
    <property type="component" value="Chromosome 4"/>
</dbReference>
<dbReference type="PANTHER" id="PTHR24020:SF87">
    <property type="entry name" value="COLLAGEN ALPHA-1(VI) CHAIN-LIKE"/>
    <property type="match status" value="1"/>
</dbReference>
<evidence type="ECO:0000256" key="1">
    <source>
        <dbReference type="SAM" id="MobiDB-lite"/>
    </source>
</evidence>
<dbReference type="AlphaFoldDB" id="A0A8J9ZQ66"/>
<dbReference type="EMBL" id="OV696689">
    <property type="protein sequence ID" value="CAH1261512.1"/>
    <property type="molecule type" value="Genomic_DNA"/>
</dbReference>
<feature type="signal peptide" evidence="2">
    <location>
        <begin position="1"/>
        <end position="21"/>
    </location>
</feature>
<evidence type="ECO:0000256" key="2">
    <source>
        <dbReference type="SAM" id="SignalP"/>
    </source>
</evidence>
<dbReference type="InterPro" id="IPR002035">
    <property type="entry name" value="VWF_A"/>
</dbReference>
<dbReference type="Gene3D" id="6.20.200.20">
    <property type="match status" value="1"/>
</dbReference>
<dbReference type="InterPro" id="IPR050525">
    <property type="entry name" value="ECM_Assembly_Org"/>
</dbReference>
<accession>A0A8J9ZQ66</accession>
<feature type="region of interest" description="Disordered" evidence="1">
    <location>
        <begin position="27"/>
        <end position="59"/>
    </location>
</feature>
<dbReference type="Gene3D" id="3.40.50.410">
    <property type="entry name" value="von Willebrand factor, type A domain"/>
    <property type="match status" value="1"/>
</dbReference>
<keyword evidence="2" id="KW-0732">Signal</keyword>
<feature type="domain" description="VWFA" evidence="4">
    <location>
        <begin position="67"/>
        <end position="247"/>
    </location>
</feature>
<feature type="domain" description="VWFC" evidence="3">
    <location>
        <begin position="384"/>
        <end position="443"/>
    </location>
</feature>
<dbReference type="Pfam" id="PF23334">
    <property type="entry name" value="VWC2L_2nd"/>
    <property type="match status" value="4"/>
</dbReference>
<evidence type="ECO:0000313" key="6">
    <source>
        <dbReference type="Proteomes" id="UP000838412"/>
    </source>
</evidence>
<feature type="domain" description="VWFC" evidence="3">
    <location>
        <begin position="325"/>
        <end position="384"/>
    </location>
</feature>
<reference evidence="5" key="1">
    <citation type="submission" date="2022-01" db="EMBL/GenBank/DDBJ databases">
        <authorList>
            <person name="Braso-Vives M."/>
        </authorList>
    </citation>
    <scope>NUCLEOTIDE SEQUENCE</scope>
</reference>
<sequence>MVWKLLLPTLVMFVAIHGATGQFQGLPPQPPAPIPPVPQEESVPYPPAPEPEPQPPVKPGPGVCTVDVVFVIDESSSISTSWFNRVKRFIVDFLNCFKAFHQIWLGIIQFNCVSRTYLPLGPPYGLPPFIFDDMMQEGGLSRIGKAIRYMRDTTRFRDDYPRVAVVLTDGWDQSDSEGQATDDYAAQADAARAAGIELYAVGVGDPGQADSAALEAIGGSSGHVFSIDNPCKVAFRIMAEQCIQSGVPGCGAYKGDAIVPLGSSYELLAWRDGGVCGSCECSDDGHMECSGTGCPLQYPPCENNVQVAPWCCPACADADKYDVPDGCKHEDGIIPVGVEYKPDDCTTCTCPAAGAQPECISMACLPADCPNPVYFKGQCCPVCAGCLEGDVLIPVGCDYQPDPCTYCHCEAVGAAPICAVQDCARPPCANPVHVPGQCCPVCYEIGCEHAHGLILPGKPYQVDACERCYCPFPGEEPICSLPIRCMAPMCDTPVYIAGQCCAVCDAPDGCLYREENIIIPVMTDYRPDPCRIVTCFEPGGEPAIAIMDCPPPDMYCPNYVRVAGECCPVCLG</sequence>
<dbReference type="InterPro" id="IPR036465">
    <property type="entry name" value="vWFA_dom_sf"/>
</dbReference>
<dbReference type="SUPFAM" id="SSF53300">
    <property type="entry name" value="vWA-like"/>
    <property type="match status" value="1"/>
</dbReference>
<evidence type="ECO:0000259" key="3">
    <source>
        <dbReference type="PROSITE" id="PS50184"/>
    </source>
</evidence>
<dbReference type="PANTHER" id="PTHR24020">
    <property type="entry name" value="COLLAGEN ALPHA"/>
    <property type="match status" value="1"/>
</dbReference>
<proteinExistence type="predicted"/>
<feature type="chain" id="PRO_5035462348" evidence="2">
    <location>
        <begin position="22"/>
        <end position="572"/>
    </location>
</feature>
<dbReference type="CDD" id="cd01450">
    <property type="entry name" value="vWFA_subfamily_ECM"/>
    <property type="match status" value="1"/>
</dbReference>